<evidence type="ECO:0000256" key="2">
    <source>
        <dbReference type="ARBA" id="ARBA00023015"/>
    </source>
</evidence>
<dbReference type="InterPro" id="IPR036955">
    <property type="entry name" value="AP2/ERF_dom_sf"/>
</dbReference>
<dbReference type="PRINTS" id="PR00367">
    <property type="entry name" value="ETHRSPELEMNT"/>
</dbReference>
<evidence type="ECO:0000256" key="4">
    <source>
        <dbReference type="ARBA" id="ARBA00023159"/>
    </source>
</evidence>
<sequence length="164" mass="17937">MADHQQHSPSPPLQPRRYRGIRLRGAKWVSEIREPRKSNRIWLGTYPTPEMAAAAYDVAALALRGFDAVLNFPAASASWPVPDSTNPSDIQAAAANAAALMAPRNSPACKINGELFMDEEEIFEMPQLLASMAEGMLLSPPAGNAPPEVFVEEEEEGCLWTFDD</sequence>
<comment type="subcellular location">
    <subcellularLocation>
        <location evidence="1">Nucleus</location>
    </subcellularLocation>
</comment>
<organism evidence="9 10">
    <name type="scientific">Platanthera guangdongensis</name>
    <dbReference type="NCBI Taxonomy" id="2320717"/>
    <lineage>
        <taxon>Eukaryota</taxon>
        <taxon>Viridiplantae</taxon>
        <taxon>Streptophyta</taxon>
        <taxon>Embryophyta</taxon>
        <taxon>Tracheophyta</taxon>
        <taxon>Spermatophyta</taxon>
        <taxon>Magnoliopsida</taxon>
        <taxon>Liliopsida</taxon>
        <taxon>Asparagales</taxon>
        <taxon>Orchidaceae</taxon>
        <taxon>Orchidoideae</taxon>
        <taxon>Orchideae</taxon>
        <taxon>Orchidinae</taxon>
        <taxon>Platanthera</taxon>
    </lineage>
</organism>
<dbReference type="CDD" id="cd00018">
    <property type="entry name" value="AP2"/>
    <property type="match status" value="1"/>
</dbReference>
<proteinExistence type="inferred from homology"/>
<dbReference type="Gene3D" id="3.30.730.10">
    <property type="entry name" value="AP2/ERF domain"/>
    <property type="match status" value="1"/>
</dbReference>
<dbReference type="SMART" id="SM00380">
    <property type="entry name" value="AP2"/>
    <property type="match status" value="1"/>
</dbReference>
<name>A0ABR2MM29_9ASPA</name>
<evidence type="ECO:0000256" key="5">
    <source>
        <dbReference type="ARBA" id="ARBA00023163"/>
    </source>
</evidence>
<keyword evidence="2" id="KW-0805">Transcription regulation</keyword>
<evidence type="ECO:0000313" key="9">
    <source>
        <dbReference type="EMBL" id="KAK8965222.1"/>
    </source>
</evidence>
<evidence type="ECO:0000313" key="10">
    <source>
        <dbReference type="Proteomes" id="UP001412067"/>
    </source>
</evidence>
<feature type="domain" description="AP2/ERF" evidence="8">
    <location>
        <begin position="17"/>
        <end position="73"/>
    </location>
</feature>
<dbReference type="InterPro" id="IPR045277">
    <property type="entry name" value="DRE1A-I"/>
</dbReference>
<comment type="similarity">
    <text evidence="7">Belongs to the AP2/ERF transcription factor family. ERF subfamily.</text>
</comment>
<dbReference type="Proteomes" id="UP001412067">
    <property type="component" value="Unassembled WGS sequence"/>
</dbReference>
<evidence type="ECO:0000256" key="7">
    <source>
        <dbReference type="ARBA" id="ARBA00024343"/>
    </source>
</evidence>
<gene>
    <name evidence="9" type="primary">ERF025</name>
    <name evidence="9" type="ORF">KSP40_PGU018004</name>
</gene>
<accession>A0ABR2MM29</accession>
<dbReference type="InterPro" id="IPR016177">
    <property type="entry name" value="DNA-bd_dom_sf"/>
</dbReference>
<dbReference type="EMBL" id="JBBWWR010000006">
    <property type="protein sequence ID" value="KAK8965222.1"/>
    <property type="molecule type" value="Genomic_DNA"/>
</dbReference>
<protein>
    <submittedName>
        <fullName evidence="9">Ethylene-responsive transcription factor ERF025</fullName>
    </submittedName>
</protein>
<evidence type="ECO:0000256" key="3">
    <source>
        <dbReference type="ARBA" id="ARBA00023125"/>
    </source>
</evidence>
<dbReference type="PROSITE" id="PS51032">
    <property type="entry name" value="AP2_ERF"/>
    <property type="match status" value="1"/>
</dbReference>
<dbReference type="SUPFAM" id="SSF54171">
    <property type="entry name" value="DNA-binding domain"/>
    <property type="match status" value="1"/>
</dbReference>
<evidence type="ECO:0000259" key="8">
    <source>
        <dbReference type="PROSITE" id="PS51032"/>
    </source>
</evidence>
<keyword evidence="3" id="KW-0238">DNA-binding</keyword>
<keyword evidence="5" id="KW-0804">Transcription</keyword>
<dbReference type="PANTHER" id="PTHR31839:SF85">
    <property type="entry name" value="AP2_ERF DOMAIN-CONTAINING PROTEIN"/>
    <property type="match status" value="1"/>
</dbReference>
<dbReference type="Pfam" id="PF00847">
    <property type="entry name" value="AP2"/>
    <property type="match status" value="1"/>
</dbReference>
<comment type="caution">
    <text evidence="9">The sequence shown here is derived from an EMBL/GenBank/DDBJ whole genome shotgun (WGS) entry which is preliminary data.</text>
</comment>
<evidence type="ECO:0000256" key="1">
    <source>
        <dbReference type="ARBA" id="ARBA00004123"/>
    </source>
</evidence>
<dbReference type="PANTHER" id="PTHR31839">
    <property type="entry name" value="DEHYDRATION-RESPONSIVE ELEMENT-BINDING PROTEIN 1D"/>
    <property type="match status" value="1"/>
</dbReference>
<keyword evidence="6" id="KW-0539">Nucleus</keyword>
<evidence type="ECO:0000256" key="6">
    <source>
        <dbReference type="ARBA" id="ARBA00023242"/>
    </source>
</evidence>
<keyword evidence="10" id="KW-1185">Reference proteome</keyword>
<keyword evidence="4" id="KW-0010">Activator</keyword>
<reference evidence="9 10" key="1">
    <citation type="journal article" date="2022" name="Nat. Plants">
        <title>Genomes of leafy and leafless Platanthera orchids illuminate the evolution of mycoheterotrophy.</title>
        <authorList>
            <person name="Li M.H."/>
            <person name="Liu K.W."/>
            <person name="Li Z."/>
            <person name="Lu H.C."/>
            <person name="Ye Q.L."/>
            <person name="Zhang D."/>
            <person name="Wang J.Y."/>
            <person name="Li Y.F."/>
            <person name="Zhong Z.M."/>
            <person name="Liu X."/>
            <person name="Yu X."/>
            <person name="Liu D.K."/>
            <person name="Tu X.D."/>
            <person name="Liu B."/>
            <person name="Hao Y."/>
            <person name="Liao X.Y."/>
            <person name="Jiang Y.T."/>
            <person name="Sun W.H."/>
            <person name="Chen J."/>
            <person name="Chen Y.Q."/>
            <person name="Ai Y."/>
            <person name="Zhai J.W."/>
            <person name="Wu S.S."/>
            <person name="Zhou Z."/>
            <person name="Hsiao Y.Y."/>
            <person name="Wu W.L."/>
            <person name="Chen Y.Y."/>
            <person name="Lin Y.F."/>
            <person name="Hsu J.L."/>
            <person name="Li C.Y."/>
            <person name="Wang Z.W."/>
            <person name="Zhao X."/>
            <person name="Zhong W.Y."/>
            <person name="Ma X.K."/>
            <person name="Ma L."/>
            <person name="Huang J."/>
            <person name="Chen G.Z."/>
            <person name="Huang M.Z."/>
            <person name="Huang L."/>
            <person name="Peng D.H."/>
            <person name="Luo Y.B."/>
            <person name="Zou S.Q."/>
            <person name="Chen S.P."/>
            <person name="Lan S."/>
            <person name="Tsai W.C."/>
            <person name="Van de Peer Y."/>
            <person name="Liu Z.J."/>
        </authorList>
    </citation>
    <scope>NUCLEOTIDE SEQUENCE [LARGE SCALE GENOMIC DNA]</scope>
    <source>
        <strain evidence="9">Lor288</strain>
    </source>
</reference>
<dbReference type="InterPro" id="IPR001471">
    <property type="entry name" value="AP2/ERF_dom"/>
</dbReference>